<organism evidence="1 2">
    <name type="scientific">Paraburkholderia hospita</name>
    <dbReference type="NCBI Taxonomy" id="169430"/>
    <lineage>
        <taxon>Bacteria</taxon>
        <taxon>Pseudomonadati</taxon>
        <taxon>Pseudomonadota</taxon>
        <taxon>Betaproteobacteria</taxon>
        <taxon>Burkholderiales</taxon>
        <taxon>Burkholderiaceae</taxon>
        <taxon>Paraburkholderia</taxon>
    </lineage>
</organism>
<comment type="caution">
    <text evidence="1">The sequence shown here is derived from an EMBL/GenBank/DDBJ whole genome shotgun (WGS) entry which is preliminary data.</text>
</comment>
<gene>
    <name evidence="1" type="ORF">WQE_15241</name>
</gene>
<sequence length="175" mass="19750">MRRRTIARQPGFFDAERSDFWEKVAYFNFIQQMLPASRREPPLDAWARGKPAFAEVIKVLQPQLVICFSSRNGARVRALSRDVPVAVVNHPSARFSYLGANPVIAEGFRSALYHVASGRSASFVSSGTYTQWLDATRNAEPACRNMSKEMRRARLARWAEQMADSDRVAALTLAR</sequence>
<protein>
    <submittedName>
        <fullName evidence="1">Uncharacterized protein</fullName>
    </submittedName>
</protein>
<evidence type="ECO:0000313" key="2">
    <source>
        <dbReference type="Proteomes" id="UP000004980"/>
    </source>
</evidence>
<keyword evidence="2" id="KW-1185">Reference proteome</keyword>
<accession>A0ABN0FNM0</accession>
<proteinExistence type="predicted"/>
<dbReference type="EMBL" id="AKAU01000079">
    <property type="protein sequence ID" value="EIN00397.1"/>
    <property type="molecule type" value="Genomic_DNA"/>
</dbReference>
<name>A0ABN0FNM0_9BURK</name>
<dbReference type="Proteomes" id="UP000004980">
    <property type="component" value="Unassembled WGS sequence"/>
</dbReference>
<reference evidence="1 2" key="1">
    <citation type="journal article" date="2012" name="J. Bacteriol.">
        <title>Draft Genome Sequence of the Soil Bacterium Burkholderia terrae Strain BS001, Which Interacts with Fungal Surface Structures.</title>
        <authorList>
            <person name="Nazir R."/>
            <person name="Hansen M.A."/>
            <person name="Sorensen S."/>
            <person name="van Elsas J.D."/>
        </authorList>
    </citation>
    <scope>NUCLEOTIDE SEQUENCE [LARGE SCALE GENOMIC DNA]</scope>
    <source>
        <strain evidence="1 2">BS001</strain>
    </source>
</reference>
<evidence type="ECO:0000313" key="1">
    <source>
        <dbReference type="EMBL" id="EIN00397.1"/>
    </source>
</evidence>